<dbReference type="Pfam" id="PF15134">
    <property type="entry name" value="CEP15-like"/>
    <property type="match status" value="1"/>
</dbReference>
<dbReference type="PANTHER" id="PTHR14286">
    <property type="entry name" value="GENE, 49355-RELATED"/>
    <property type="match status" value="1"/>
</dbReference>
<protein>
    <submittedName>
        <fullName evidence="3">Uncharacterized protein</fullName>
    </submittedName>
</protein>
<dbReference type="InterPro" id="IPR028006">
    <property type="entry name" value="CEP15-like"/>
</dbReference>
<feature type="compositionally biased region" description="Basic and acidic residues" evidence="2">
    <location>
        <begin position="120"/>
        <end position="130"/>
    </location>
</feature>
<evidence type="ECO:0000313" key="3">
    <source>
        <dbReference type="EMBL" id="AFP11087.1"/>
    </source>
</evidence>
<dbReference type="AlphaFoldDB" id="V9LFH5"/>
<dbReference type="EMBL" id="JW878570">
    <property type="protein sequence ID" value="AFP11087.1"/>
    <property type="molecule type" value="mRNA"/>
</dbReference>
<reference evidence="3" key="1">
    <citation type="journal article" date="2014" name="Nature">
        <title>Elephant shark genome provides unique insights into gnathostome evolution.</title>
        <authorList>
            <consortium name="International Elephant Shark Genome Sequencing Consortium"/>
            <person name="Venkatesh B."/>
            <person name="Lee A.P."/>
            <person name="Ravi V."/>
            <person name="Maurya A.K."/>
            <person name="Lian M.M."/>
            <person name="Swann J.B."/>
            <person name="Ohta Y."/>
            <person name="Flajnik M.F."/>
            <person name="Sutoh Y."/>
            <person name="Kasahara M."/>
            <person name="Hoon S."/>
            <person name="Gangu V."/>
            <person name="Roy S.W."/>
            <person name="Irimia M."/>
            <person name="Korzh V."/>
            <person name="Kondrychyn I."/>
            <person name="Lim Z.W."/>
            <person name="Tay B.H."/>
            <person name="Tohari S."/>
            <person name="Kong K.W."/>
            <person name="Ho S."/>
            <person name="Lorente-Galdos B."/>
            <person name="Quilez J."/>
            <person name="Marques-Bonet T."/>
            <person name="Raney B.J."/>
            <person name="Ingham P.W."/>
            <person name="Tay A."/>
            <person name="Hillier L.W."/>
            <person name="Minx P."/>
            <person name="Boehm T."/>
            <person name="Wilson R.K."/>
            <person name="Brenner S."/>
            <person name="Warren W.C."/>
        </authorList>
    </citation>
    <scope>NUCLEOTIDE SEQUENCE</scope>
    <source>
        <tissue evidence="3">Brain</tissue>
    </source>
</reference>
<sequence>MSYLTHEVQLSKRHEEILAQRTILLQQMESQLEDQKSGKQLQAIESKAANKRNATLLKDLEAAEERLEASSHMHPHPSVATLKTRYWASVEQELPNWEQFLLGQRMSPIQVRKRKYEKKTQKEITQEKGKVAHLMTPPHSPKLKS</sequence>
<evidence type="ECO:0000256" key="2">
    <source>
        <dbReference type="SAM" id="MobiDB-lite"/>
    </source>
</evidence>
<proteinExistence type="evidence at transcript level"/>
<dbReference type="PANTHER" id="PTHR14286:SF2">
    <property type="entry name" value="CENTROSOMAL PROTEIN 15 KDA"/>
    <property type="match status" value="1"/>
</dbReference>
<feature type="region of interest" description="Disordered" evidence="2">
    <location>
        <begin position="120"/>
        <end position="145"/>
    </location>
</feature>
<organism evidence="3">
    <name type="scientific">Callorhinchus milii</name>
    <name type="common">Ghost shark</name>
    <dbReference type="NCBI Taxonomy" id="7868"/>
    <lineage>
        <taxon>Eukaryota</taxon>
        <taxon>Metazoa</taxon>
        <taxon>Chordata</taxon>
        <taxon>Craniata</taxon>
        <taxon>Vertebrata</taxon>
        <taxon>Chondrichthyes</taxon>
        <taxon>Holocephali</taxon>
        <taxon>Chimaeriformes</taxon>
        <taxon>Callorhinchidae</taxon>
        <taxon>Callorhinchus</taxon>
    </lineage>
</organism>
<feature type="coiled-coil region" evidence="1">
    <location>
        <begin position="46"/>
        <end position="73"/>
    </location>
</feature>
<keyword evidence="1" id="KW-0175">Coiled coil</keyword>
<accession>V9LFH5</accession>
<evidence type="ECO:0000256" key="1">
    <source>
        <dbReference type="SAM" id="Coils"/>
    </source>
</evidence>
<name>V9LFH5_CALMI</name>